<evidence type="ECO:0000313" key="2">
    <source>
        <dbReference type="EMBL" id="SEA18080.1"/>
    </source>
</evidence>
<protein>
    <recommendedName>
        <fullName evidence="1">DUF1659 domain-containing protein</fullName>
    </recommendedName>
</protein>
<dbReference type="AlphaFoldDB" id="A0A1H3Z370"/>
<dbReference type="OrthoDB" id="1666688at2"/>
<name>A0A1H3Z370_SELRU</name>
<accession>A0A1H3Z370</accession>
<dbReference type="Proteomes" id="UP000183469">
    <property type="component" value="Unassembled WGS sequence"/>
</dbReference>
<dbReference type="Pfam" id="PF07872">
    <property type="entry name" value="DUF1659"/>
    <property type="match status" value="1"/>
</dbReference>
<feature type="domain" description="DUF1659" evidence="1">
    <location>
        <begin position="2"/>
        <end position="72"/>
    </location>
</feature>
<dbReference type="InterPro" id="IPR012454">
    <property type="entry name" value="DUF1659"/>
</dbReference>
<gene>
    <name evidence="2" type="ORF">SAMN05660648_02239</name>
</gene>
<reference evidence="2 3" key="1">
    <citation type="submission" date="2016-10" db="EMBL/GenBank/DDBJ databases">
        <authorList>
            <person name="de Groot N.N."/>
        </authorList>
    </citation>
    <scope>NUCLEOTIDE SEQUENCE [LARGE SCALE GENOMIC DNA]</scope>
    <source>
        <strain evidence="2 3">DSM 2872</strain>
    </source>
</reference>
<dbReference type="RefSeq" id="WP_074672778.1">
    <property type="nucleotide sequence ID" value="NZ_FNQG01000010.1"/>
</dbReference>
<evidence type="ECO:0000313" key="3">
    <source>
        <dbReference type="Proteomes" id="UP000183469"/>
    </source>
</evidence>
<evidence type="ECO:0000259" key="1">
    <source>
        <dbReference type="Pfam" id="PF07872"/>
    </source>
</evidence>
<dbReference type="EMBL" id="FNQG01000010">
    <property type="protein sequence ID" value="SEA18080.1"/>
    <property type="molecule type" value="Genomic_DNA"/>
</dbReference>
<organism evidence="2 3">
    <name type="scientific">Selenomonas ruminantium</name>
    <dbReference type="NCBI Taxonomy" id="971"/>
    <lineage>
        <taxon>Bacteria</taxon>
        <taxon>Bacillati</taxon>
        <taxon>Bacillota</taxon>
        <taxon>Negativicutes</taxon>
        <taxon>Selenomonadales</taxon>
        <taxon>Selenomonadaceae</taxon>
        <taxon>Selenomonas</taxon>
    </lineage>
</organism>
<proteinExistence type="predicted"/>
<sequence length="75" mass="8257">MATIRTKQTTTLKITRVLGSDSTGKDTFGYLNFTHVNPEIADDDLLEIGTQLGNLQSLPVENIGRLDNCLLAQEH</sequence>